<dbReference type="InterPro" id="IPR036047">
    <property type="entry name" value="F-box-like_dom_sf"/>
</dbReference>
<name>A0A3M6UE29_POCDA</name>
<keyword evidence="3" id="KW-1185">Reference proteome</keyword>
<evidence type="ECO:0000313" key="3">
    <source>
        <dbReference type="Proteomes" id="UP000275408"/>
    </source>
</evidence>
<accession>A0A3M6UE29</accession>
<dbReference type="Proteomes" id="UP000275408">
    <property type="component" value="Unassembled WGS sequence"/>
</dbReference>
<comment type="caution">
    <text evidence="2">The sequence shown here is derived from an EMBL/GenBank/DDBJ whole genome shotgun (WGS) entry which is preliminary data.</text>
</comment>
<gene>
    <name evidence="2" type="ORF">pdam_00004722</name>
</gene>
<organism evidence="2 3">
    <name type="scientific">Pocillopora damicornis</name>
    <name type="common">Cauliflower coral</name>
    <name type="synonym">Millepora damicornis</name>
    <dbReference type="NCBI Taxonomy" id="46731"/>
    <lineage>
        <taxon>Eukaryota</taxon>
        <taxon>Metazoa</taxon>
        <taxon>Cnidaria</taxon>
        <taxon>Anthozoa</taxon>
        <taxon>Hexacorallia</taxon>
        <taxon>Scleractinia</taxon>
        <taxon>Astrocoeniina</taxon>
        <taxon>Pocilloporidae</taxon>
        <taxon>Pocillopora</taxon>
    </lineage>
</organism>
<evidence type="ECO:0000313" key="2">
    <source>
        <dbReference type="EMBL" id="RMX51937.1"/>
    </source>
</evidence>
<dbReference type="SMART" id="SM00256">
    <property type="entry name" value="FBOX"/>
    <property type="match status" value="1"/>
</dbReference>
<protein>
    <recommendedName>
        <fullName evidence="1">F-box domain-containing protein</fullName>
    </recommendedName>
</protein>
<dbReference type="SUPFAM" id="SSF81383">
    <property type="entry name" value="F-box domain"/>
    <property type="match status" value="1"/>
</dbReference>
<sequence length="268" mass="31269">MASSFRRKASTSEEALPFGEEAEENNCYITSLSNEILLYVSTYMDARSVIRLSKTCRRLRDGVRFSDPLWKERLRRDFELDLRIKRPFKSFYDIYRLVSMSRTLTKIYLSERFYSSGKYGYLPGWLWTWITLNTSAPELPSWIRNHREKFLRIKVSELPLGRIQRAWNLAAGDFSGVREVRNERGTIYYSWSDVHKVFFAKYGGLPELTAHSLKRCSRAKRHLERSFTELTTAEGPSQNQAAQALITFSLPNNLFTTTCGLSHLFRSI</sequence>
<proteinExistence type="predicted"/>
<feature type="domain" description="F-box" evidence="1">
    <location>
        <begin position="26"/>
        <end position="73"/>
    </location>
</feature>
<dbReference type="Gene3D" id="1.20.1280.50">
    <property type="match status" value="1"/>
</dbReference>
<reference evidence="2 3" key="1">
    <citation type="journal article" date="2018" name="Sci. Rep.">
        <title>Comparative analysis of the Pocillopora damicornis genome highlights role of immune system in coral evolution.</title>
        <authorList>
            <person name="Cunning R."/>
            <person name="Bay R.A."/>
            <person name="Gillette P."/>
            <person name="Baker A.C."/>
            <person name="Traylor-Knowles N."/>
        </authorList>
    </citation>
    <scope>NUCLEOTIDE SEQUENCE [LARGE SCALE GENOMIC DNA]</scope>
    <source>
        <strain evidence="2">RSMAS</strain>
        <tissue evidence="2">Whole animal</tissue>
    </source>
</reference>
<dbReference type="InterPro" id="IPR001810">
    <property type="entry name" value="F-box_dom"/>
</dbReference>
<dbReference type="Pfam" id="PF00646">
    <property type="entry name" value="F-box"/>
    <property type="match status" value="1"/>
</dbReference>
<dbReference type="OrthoDB" id="5990320at2759"/>
<evidence type="ECO:0000259" key="1">
    <source>
        <dbReference type="PROSITE" id="PS50181"/>
    </source>
</evidence>
<dbReference type="EMBL" id="RCHS01001705">
    <property type="protein sequence ID" value="RMX51937.1"/>
    <property type="molecule type" value="Genomic_DNA"/>
</dbReference>
<dbReference type="AlphaFoldDB" id="A0A3M6UE29"/>
<dbReference type="PROSITE" id="PS50181">
    <property type="entry name" value="FBOX"/>
    <property type="match status" value="1"/>
</dbReference>